<keyword evidence="1" id="KW-0732">Signal</keyword>
<feature type="signal peptide" evidence="1">
    <location>
        <begin position="1"/>
        <end position="17"/>
    </location>
</feature>
<reference evidence="2 3" key="1">
    <citation type="submission" date="2019-03" db="EMBL/GenBank/DDBJ databases">
        <title>Genomic Encyclopedia of Type Strains, Phase IV (KMG-IV): sequencing the most valuable type-strain genomes for metagenomic binning, comparative biology and taxonomic classification.</title>
        <authorList>
            <person name="Goeker M."/>
        </authorList>
    </citation>
    <scope>NUCLEOTIDE SEQUENCE [LARGE SCALE GENOMIC DNA]</scope>
    <source>
        <strain evidence="2 3">DSM 45934</strain>
    </source>
</reference>
<dbReference type="AlphaFoldDB" id="A0A4R2K7B9"/>
<organism evidence="2 3">
    <name type="scientific">Actinocrispum wychmicini</name>
    <dbReference type="NCBI Taxonomy" id="1213861"/>
    <lineage>
        <taxon>Bacteria</taxon>
        <taxon>Bacillati</taxon>
        <taxon>Actinomycetota</taxon>
        <taxon>Actinomycetes</taxon>
        <taxon>Pseudonocardiales</taxon>
        <taxon>Pseudonocardiaceae</taxon>
        <taxon>Actinocrispum</taxon>
    </lineage>
</organism>
<comment type="caution">
    <text evidence="2">The sequence shown here is derived from an EMBL/GenBank/DDBJ whole genome shotgun (WGS) entry which is preliminary data.</text>
</comment>
<evidence type="ECO:0000313" key="3">
    <source>
        <dbReference type="Proteomes" id="UP000295680"/>
    </source>
</evidence>
<feature type="chain" id="PRO_5038883241" description="Restriction endonuclease" evidence="1">
    <location>
        <begin position="18"/>
        <end position="243"/>
    </location>
</feature>
<evidence type="ECO:0000256" key="1">
    <source>
        <dbReference type="SAM" id="SignalP"/>
    </source>
</evidence>
<protein>
    <recommendedName>
        <fullName evidence="4">Restriction endonuclease</fullName>
    </recommendedName>
</protein>
<dbReference type="EMBL" id="SLWS01000001">
    <property type="protein sequence ID" value="TCO65866.1"/>
    <property type="molecule type" value="Genomic_DNA"/>
</dbReference>
<proteinExistence type="predicted"/>
<evidence type="ECO:0008006" key="4">
    <source>
        <dbReference type="Google" id="ProtNLM"/>
    </source>
</evidence>
<sequence>MSSLAALSMDLFLLAHAHLAAGQDGNGAALERRIRAHLVSTRLPHTPGWRVFGHRSLSGLYHQIDEQTQCHQALVIGEWKAYTGRIPKNDLLRFKAVTDDYWLSSSTRRDVPIVRIFGGTGTITEQMRAYAAQAGIILITPDHWPIPALCDPDLLWCPGELDSPSPLDVRTMLTLTRSLGDLLQPQLDGSWRMPPFPTPSDLAPRFAVWRHWSERAWAWWDDAAPARFDWLMDTRTITTGATR</sequence>
<evidence type="ECO:0000313" key="2">
    <source>
        <dbReference type="EMBL" id="TCO65866.1"/>
    </source>
</evidence>
<gene>
    <name evidence="2" type="ORF">EV192_1011658</name>
</gene>
<keyword evidence="3" id="KW-1185">Reference proteome</keyword>
<accession>A0A4R2K7B9</accession>
<dbReference type="Proteomes" id="UP000295680">
    <property type="component" value="Unassembled WGS sequence"/>
</dbReference>
<name>A0A4R2K7B9_9PSEU</name>